<proteinExistence type="predicted"/>
<keyword evidence="3" id="KW-1185">Reference proteome</keyword>
<evidence type="ECO:0000313" key="3">
    <source>
        <dbReference type="Proteomes" id="UP000672032"/>
    </source>
</evidence>
<protein>
    <submittedName>
        <fullName evidence="2">Uncharacterized protein</fullName>
    </submittedName>
</protein>
<name>A0A8A3NUS8_9HELO</name>
<accession>A0A8A3NUS8</accession>
<feature type="region of interest" description="Disordered" evidence="1">
    <location>
        <begin position="1"/>
        <end position="22"/>
    </location>
</feature>
<dbReference type="OrthoDB" id="3830579at2759"/>
<evidence type="ECO:0000256" key="1">
    <source>
        <dbReference type="SAM" id="MobiDB-lite"/>
    </source>
</evidence>
<dbReference type="Gene3D" id="3.30.70.100">
    <property type="match status" value="1"/>
</dbReference>
<evidence type="ECO:0000313" key="2">
    <source>
        <dbReference type="EMBL" id="QSZ29213.1"/>
    </source>
</evidence>
<dbReference type="Proteomes" id="UP000672032">
    <property type="component" value="Chromosome 1"/>
</dbReference>
<reference evidence="2" key="1">
    <citation type="submission" date="2020-10" db="EMBL/GenBank/DDBJ databases">
        <title>Genome Sequence of Monilinia vaccinii-corymbosi Sheds Light on Mummy Berry Disease Infection of Blueberry and Mating Type.</title>
        <authorList>
            <person name="Yow A.G."/>
            <person name="Zhang Y."/>
            <person name="Bansal K."/>
            <person name="Eacker S.M."/>
            <person name="Sullivan S."/>
            <person name="Liachko I."/>
            <person name="Cubeta M.A."/>
            <person name="Rollins J.A."/>
            <person name="Ashrafi H."/>
        </authorList>
    </citation>
    <scope>NUCLEOTIDE SEQUENCE</scope>
    <source>
        <strain evidence="2">RL-1</strain>
    </source>
</reference>
<sequence>MEGEVESIRFLEREGGQGGGEREAVTEIVTLRLRAGVEFKDLVGEDHQVDGERGEEGVFQRIWHETLQTVVKQKGCTNSYYGPVQEEEGVLIWCIGLFSLFLHKTPILTHKQDWTSLAQHKIFMDSPAYTTFLEKLEPIVESVQIIHVGWLNVERAVGNGVMEIITFFGVEDTFIEGTKKFITAMRKIEAQKGIVGFGGVIEYREVIEKIAMQNEGGEVKEEAKGRAMVLVVGWESKEVHMAFRETQDFLDNIGVLRKETSGQKMYHIAFKSAWI</sequence>
<dbReference type="EMBL" id="CP063405">
    <property type="protein sequence ID" value="QSZ29213.1"/>
    <property type="molecule type" value="Genomic_DNA"/>
</dbReference>
<gene>
    <name evidence="2" type="ORF">DSL72_003724</name>
</gene>
<organism evidence="2 3">
    <name type="scientific">Monilinia vaccinii-corymbosi</name>
    <dbReference type="NCBI Taxonomy" id="61207"/>
    <lineage>
        <taxon>Eukaryota</taxon>
        <taxon>Fungi</taxon>
        <taxon>Dikarya</taxon>
        <taxon>Ascomycota</taxon>
        <taxon>Pezizomycotina</taxon>
        <taxon>Leotiomycetes</taxon>
        <taxon>Helotiales</taxon>
        <taxon>Sclerotiniaceae</taxon>
        <taxon>Monilinia</taxon>
    </lineage>
</organism>
<dbReference type="AlphaFoldDB" id="A0A8A3NUS8"/>